<name>A0ABV8Q956_9MICO</name>
<protein>
    <recommendedName>
        <fullName evidence="2">site-specific DNA-methyltransferase (cytosine-N(4)-specific)</fullName>
        <ecNumber evidence="2">2.1.1.113</ecNumber>
    </recommendedName>
</protein>
<evidence type="ECO:0000313" key="10">
    <source>
        <dbReference type="EMBL" id="MFC4244897.1"/>
    </source>
</evidence>
<keyword evidence="11" id="KW-1185">Reference proteome</keyword>
<dbReference type="InterPro" id="IPR017985">
    <property type="entry name" value="MeTrfase_CN4_CS"/>
</dbReference>
<comment type="catalytic activity">
    <reaction evidence="8">
        <text>a 2'-deoxycytidine in DNA + S-adenosyl-L-methionine = an N(4)-methyl-2'-deoxycytidine in DNA + S-adenosyl-L-homocysteine + H(+)</text>
        <dbReference type="Rhea" id="RHEA:16857"/>
        <dbReference type="Rhea" id="RHEA-COMP:11369"/>
        <dbReference type="Rhea" id="RHEA-COMP:13674"/>
        <dbReference type="ChEBI" id="CHEBI:15378"/>
        <dbReference type="ChEBI" id="CHEBI:57856"/>
        <dbReference type="ChEBI" id="CHEBI:59789"/>
        <dbReference type="ChEBI" id="CHEBI:85452"/>
        <dbReference type="ChEBI" id="CHEBI:137933"/>
        <dbReference type="EC" id="2.1.1.113"/>
    </reaction>
</comment>
<keyword evidence="5" id="KW-0949">S-adenosyl-L-methionine</keyword>
<dbReference type="EC" id="2.1.1.113" evidence="2"/>
<evidence type="ECO:0000256" key="2">
    <source>
        <dbReference type="ARBA" id="ARBA00012185"/>
    </source>
</evidence>
<comment type="caution">
    <text evidence="10">The sequence shown here is derived from an EMBL/GenBank/DDBJ whole genome shotgun (WGS) entry which is preliminary data.</text>
</comment>
<evidence type="ECO:0000256" key="3">
    <source>
        <dbReference type="ARBA" id="ARBA00022603"/>
    </source>
</evidence>
<accession>A0ABV8Q956</accession>
<keyword evidence="3 10" id="KW-0489">Methyltransferase</keyword>
<dbReference type="Gene3D" id="3.40.50.150">
    <property type="entry name" value="Vaccinia Virus protein VP39"/>
    <property type="match status" value="2"/>
</dbReference>
<dbReference type="PROSITE" id="PS00093">
    <property type="entry name" value="N4_MTASE"/>
    <property type="match status" value="1"/>
</dbReference>
<evidence type="ECO:0000256" key="1">
    <source>
        <dbReference type="ARBA" id="ARBA00010203"/>
    </source>
</evidence>
<keyword evidence="6" id="KW-0680">Restriction system</keyword>
<dbReference type="InterPro" id="IPR002941">
    <property type="entry name" value="DNA_methylase_N4/N6"/>
</dbReference>
<evidence type="ECO:0000256" key="8">
    <source>
        <dbReference type="ARBA" id="ARBA00049120"/>
    </source>
</evidence>
<gene>
    <name evidence="10" type="ORF">ACFOYW_16100</name>
</gene>
<dbReference type="RefSeq" id="WP_390231193.1">
    <property type="nucleotide sequence ID" value="NZ_JBHSCN010000006.1"/>
</dbReference>
<evidence type="ECO:0000259" key="9">
    <source>
        <dbReference type="Pfam" id="PF01555"/>
    </source>
</evidence>
<dbReference type="SUPFAM" id="SSF53335">
    <property type="entry name" value="S-adenosyl-L-methionine-dependent methyltransferases"/>
    <property type="match status" value="2"/>
</dbReference>
<organism evidence="10 11">
    <name type="scientific">Gryllotalpicola reticulitermitis</name>
    <dbReference type="NCBI Taxonomy" id="1184153"/>
    <lineage>
        <taxon>Bacteria</taxon>
        <taxon>Bacillati</taxon>
        <taxon>Actinomycetota</taxon>
        <taxon>Actinomycetes</taxon>
        <taxon>Micrococcales</taxon>
        <taxon>Microbacteriaceae</taxon>
        <taxon>Gryllotalpicola</taxon>
    </lineage>
</organism>
<feature type="domain" description="DNA methylase N-4/N-6" evidence="9">
    <location>
        <begin position="19"/>
        <end position="73"/>
    </location>
</feature>
<evidence type="ECO:0000256" key="5">
    <source>
        <dbReference type="ARBA" id="ARBA00022691"/>
    </source>
</evidence>
<reference evidence="11" key="1">
    <citation type="journal article" date="2019" name="Int. J. Syst. Evol. Microbiol.">
        <title>The Global Catalogue of Microorganisms (GCM) 10K type strain sequencing project: providing services to taxonomists for standard genome sequencing and annotation.</title>
        <authorList>
            <consortium name="The Broad Institute Genomics Platform"/>
            <consortium name="The Broad Institute Genome Sequencing Center for Infectious Disease"/>
            <person name="Wu L."/>
            <person name="Ma J."/>
        </authorList>
    </citation>
    <scope>NUCLEOTIDE SEQUENCE [LARGE SCALE GENOMIC DNA]</scope>
    <source>
        <strain evidence="11">CGMCC 1.10363</strain>
    </source>
</reference>
<dbReference type="Pfam" id="PF01555">
    <property type="entry name" value="N6_N4_Mtase"/>
    <property type="match status" value="1"/>
</dbReference>
<sequence length="429" mass="47901">MLIEEFKYESDLPRLKIHNVFRYPAKFHPPVAAKLISRFSRPGDAILDPFCGSGTLLVEAVRAGRTAFGGDVDPLAVFVSQAKTRRYDPEQLEIVLKEVLKVGETLSRGSVEHDRLMFHDIDDEGYAAQLAGLWVPAIPHLFHWFRRYVTVDLARLLHTIDKIADGEPGASAFLRLSFAAVIRNASNADPVPVSGLEVTSHMRRRDAAGRTIDVWALFRAKAGKVLESIRELEAARVDSATAEVVARDARLPYDGNAVQAVITSPPYQSAVDYYRRHQLEMFWLGLTGSQAERLALLPSYVGRANTPQSHPDALAEWRSSSSANEWLEEIGRVSERRARDFRAYFSAMTMAFASMDSALVPGGVAVVVVGRSRWSGVTIPTEGLFKELVPSTLRLREHLAYKVSNRTMSYTRHNGADINEEHVLVFERE</sequence>
<dbReference type="GO" id="GO:0008168">
    <property type="term" value="F:methyltransferase activity"/>
    <property type="evidence" value="ECO:0007669"/>
    <property type="project" value="UniProtKB-KW"/>
</dbReference>
<keyword evidence="7" id="KW-0238">DNA-binding</keyword>
<evidence type="ECO:0000256" key="4">
    <source>
        <dbReference type="ARBA" id="ARBA00022679"/>
    </source>
</evidence>
<comment type="similarity">
    <text evidence="1">Belongs to the N(4)/N(6)-methyltransferase family. N(4) subfamily.</text>
</comment>
<evidence type="ECO:0000256" key="7">
    <source>
        <dbReference type="ARBA" id="ARBA00023125"/>
    </source>
</evidence>
<dbReference type="Proteomes" id="UP001595900">
    <property type="component" value="Unassembled WGS sequence"/>
</dbReference>
<dbReference type="EMBL" id="JBHSCN010000006">
    <property type="protein sequence ID" value="MFC4244897.1"/>
    <property type="molecule type" value="Genomic_DNA"/>
</dbReference>
<evidence type="ECO:0000313" key="11">
    <source>
        <dbReference type="Proteomes" id="UP001595900"/>
    </source>
</evidence>
<dbReference type="InterPro" id="IPR029063">
    <property type="entry name" value="SAM-dependent_MTases_sf"/>
</dbReference>
<evidence type="ECO:0000256" key="6">
    <source>
        <dbReference type="ARBA" id="ARBA00022747"/>
    </source>
</evidence>
<keyword evidence="4" id="KW-0808">Transferase</keyword>
<proteinExistence type="inferred from homology"/>
<dbReference type="GO" id="GO:0032259">
    <property type="term" value="P:methylation"/>
    <property type="evidence" value="ECO:0007669"/>
    <property type="project" value="UniProtKB-KW"/>
</dbReference>